<dbReference type="InterPro" id="IPR038286">
    <property type="entry name" value="IPK_sf"/>
</dbReference>
<feature type="non-terminal residue" evidence="10">
    <location>
        <position position="1"/>
    </location>
</feature>
<evidence type="ECO:0000256" key="7">
    <source>
        <dbReference type="ARBA" id="ARBA00023271"/>
    </source>
</evidence>
<keyword evidence="4 10" id="KW-0418">Kinase</keyword>
<name>A0A087QPU1_APTFO</name>
<keyword evidence="5" id="KW-0809">Transit peptide</keyword>
<accession>A0A087QPU1</accession>
<dbReference type="GO" id="GO:0016301">
    <property type="term" value="F:kinase activity"/>
    <property type="evidence" value="ECO:0007669"/>
    <property type="project" value="UniProtKB-KW"/>
</dbReference>
<gene>
    <name evidence="10" type="ORF">AS27_02053</name>
</gene>
<keyword evidence="3" id="KW-0808">Transferase</keyword>
<keyword evidence="6" id="KW-0496">Mitochondrion</keyword>
<comment type="similarity">
    <text evidence="2">Belongs to the inositol phosphokinase (IPK) family.</text>
</comment>
<keyword evidence="11" id="KW-1185">Reference proteome</keyword>
<dbReference type="GO" id="GO:0042645">
    <property type="term" value="C:mitochondrial nucleoid"/>
    <property type="evidence" value="ECO:0007669"/>
    <property type="project" value="UniProtKB-SubCell"/>
</dbReference>
<evidence type="ECO:0000313" key="10">
    <source>
        <dbReference type="EMBL" id="KFM03245.1"/>
    </source>
</evidence>
<proteinExistence type="inferred from homology"/>
<dbReference type="Proteomes" id="UP000053286">
    <property type="component" value="Unassembled WGS sequence"/>
</dbReference>
<evidence type="ECO:0000256" key="2">
    <source>
        <dbReference type="ARBA" id="ARBA00007374"/>
    </source>
</evidence>
<organism evidence="10 11">
    <name type="scientific">Aptenodytes forsteri</name>
    <name type="common">Emperor penguin</name>
    <dbReference type="NCBI Taxonomy" id="9233"/>
    <lineage>
        <taxon>Eukaryota</taxon>
        <taxon>Metazoa</taxon>
        <taxon>Chordata</taxon>
        <taxon>Craniata</taxon>
        <taxon>Vertebrata</taxon>
        <taxon>Euteleostomi</taxon>
        <taxon>Archelosauria</taxon>
        <taxon>Archosauria</taxon>
        <taxon>Dinosauria</taxon>
        <taxon>Saurischia</taxon>
        <taxon>Theropoda</taxon>
        <taxon>Coelurosauria</taxon>
        <taxon>Aves</taxon>
        <taxon>Neognathae</taxon>
        <taxon>Neoaves</taxon>
        <taxon>Aequornithes</taxon>
        <taxon>Sphenisciformes</taxon>
        <taxon>Spheniscidae</taxon>
        <taxon>Aptenodytes</taxon>
    </lineage>
</organism>
<dbReference type="STRING" id="9233.A0A087QPU1"/>
<dbReference type="GO" id="GO:0034551">
    <property type="term" value="P:mitochondrial respiratory chain complex III assembly"/>
    <property type="evidence" value="ECO:0007669"/>
    <property type="project" value="TreeGrafter"/>
</dbReference>
<dbReference type="PANTHER" id="PTHR34260">
    <property type="entry name" value="UBIQUINOL-CYTOCHROME-C REDUCTASE COMPLEX ASSEMBLY FACTOR 2"/>
    <property type="match status" value="1"/>
</dbReference>
<keyword evidence="7" id="KW-1135">Mitochondrion nucleoid</keyword>
<evidence type="ECO:0000256" key="8">
    <source>
        <dbReference type="ARBA" id="ARBA00031206"/>
    </source>
</evidence>
<dbReference type="PANTHER" id="PTHR34260:SF1">
    <property type="entry name" value="UBIQUINOL-CYTOCHROME-C REDUCTASE COMPLEX ASSEMBLY FACTOR 2"/>
    <property type="match status" value="1"/>
</dbReference>
<dbReference type="AlphaFoldDB" id="A0A087QPU1"/>
<dbReference type="GO" id="GO:0032958">
    <property type="term" value="P:inositol phosphate biosynthetic process"/>
    <property type="evidence" value="ECO:0007669"/>
    <property type="project" value="InterPro"/>
</dbReference>
<evidence type="ECO:0000256" key="1">
    <source>
        <dbReference type="ARBA" id="ARBA00004436"/>
    </source>
</evidence>
<comment type="subcellular location">
    <subcellularLocation>
        <location evidence="1">Mitochondrion matrix</location>
        <location evidence="1">Mitochondrion nucleoid</location>
    </subcellularLocation>
</comment>
<evidence type="ECO:0000256" key="6">
    <source>
        <dbReference type="ARBA" id="ARBA00023128"/>
    </source>
</evidence>
<protein>
    <recommendedName>
        <fullName evidence="9">Mitochondrial nucleoid factor 1</fullName>
    </recommendedName>
    <alternativeName>
        <fullName evidence="8">Mitochondrial protein M19</fullName>
    </alternativeName>
</protein>
<sequence>HTQLTKTFKDSCPGKMLLRTDLQYGTDSLLEDANRNQPERNSYNPWGLHCHRQHLNRMSSKHNENKLHQFLLLENVVSKYNYPCILDLKMGTRQHGDDASEEKKARHIKKCEQSTSASLGVRICGMQIADPETCDRMYESLVRIHTNYYKNKYPRLKDTSFTGVTVEDCKMILATDILKQMEDMKKGTWKKLREKFYAKKPEEDSK</sequence>
<evidence type="ECO:0000256" key="3">
    <source>
        <dbReference type="ARBA" id="ARBA00022679"/>
    </source>
</evidence>
<dbReference type="EMBL" id="KL225799">
    <property type="protein sequence ID" value="KFM03245.1"/>
    <property type="molecule type" value="Genomic_DNA"/>
</dbReference>
<reference evidence="10 11" key="1">
    <citation type="submission" date="2014-04" db="EMBL/GenBank/DDBJ databases">
        <title>Genome evolution of avian class.</title>
        <authorList>
            <person name="Zhang G."/>
            <person name="Li C."/>
        </authorList>
    </citation>
    <scope>NUCLEOTIDE SEQUENCE [LARGE SCALE GENOMIC DNA]</scope>
    <source>
        <strain evidence="10">BGI_AS27</strain>
    </source>
</reference>
<feature type="non-terminal residue" evidence="10">
    <location>
        <position position="206"/>
    </location>
</feature>
<dbReference type="InterPro" id="IPR005522">
    <property type="entry name" value="IPK"/>
</dbReference>
<evidence type="ECO:0000256" key="4">
    <source>
        <dbReference type="ARBA" id="ARBA00022777"/>
    </source>
</evidence>
<dbReference type="InterPro" id="IPR037698">
    <property type="entry name" value="UQCC2"/>
</dbReference>
<evidence type="ECO:0000313" key="11">
    <source>
        <dbReference type="Proteomes" id="UP000053286"/>
    </source>
</evidence>
<evidence type="ECO:0000256" key="9">
    <source>
        <dbReference type="ARBA" id="ARBA00032983"/>
    </source>
</evidence>
<dbReference type="Pfam" id="PF03770">
    <property type="entry name" value="IPK"/>
    <property type="match status" value="1"/>
</dbReference>
<evidence type="ECO:0000256" key="5">
    <source>
        <dbReference type="ARBA" id="ARBA00022946"/>
    </source>
</evidence>
<dbReference type="SUPFAM" id="SSF56104">
    <property type="entry name" value="SAICAR synthase-like"/>
    <property type="match status" value="1"/>
</dbReference>
<dbReference type="Gene3D" id="3.30.470.160">
    <property type="entry name" value="Inositol polyphosphate kinase"/>
    <property type="match status" value="1"/>
</dbReference>